<feature type="region of interest" description="Disordered" evidence="1">
    <location>
        <begin position="167"/>
        <end position="197"/>
    </location>
</feature>
<dbReference type="PANTHER" id="PTHR34153:SF2">
    <property type="entry name" value="SI:CH211-262H13.3-RELATED"/>
    <property type="match status" value="1"/>
</dbReference>
<gene>
    <name evidence="4" type="ORF">APZ42_025042</name>
</gene>
<keyword evidence="2" id="KW-1133">Transmembrane helix</keyword>
<feature type="compositionally biased region" description="Basic residues" evidence="1">
    <location>
        <begin position="98"/>
        <end position="108"/>
    </location>
</feature>
<dbReference type="Proteomes" id="UP000076858">
    <property type="component" value="Unassembled WGS sequence"/>
</dbReference>
<comment type="caution">
    <text evidence="4">The sequence shown here is derived from an EMBL/GenBank/DDBJ whole genome shotgun (WGS) entry which is preliminary data.</text>
</comment>
<evidence type="ECO:0000256" key="1">
    <source>
        <dbReference type="SAM" id="MobiDB-lite"/>
    </source>
</evidence>
<proteinExistence type="predicted"/>
<reference evidence="4 5" key="1">
    <citation type="submission" date="2016-03" db="EMBL/GenBank/DDBJ databases">
        <title>EvidentialGene: Evidence-directed Construction of Genes on Genomes.</title>
        <authorList>
            <person name="Gilbert D.G."/>
            <person name="Choi J.-H."/>
            <person name="Mockaitis K."/>
            <person name="Colbourne J."/>
            <person name="Pfrender M."/>
        </authorList>
    </citation>
    <scope>NUCLEOTIDE SEQUENCE [LARGE SCALE GENOMIC DNA]</scope>
    <source>
        <strain evidence="4 5">Xinb3</strain>
        <tissue evidence="4">Complete organism</tissue>
    </source>
</reference>
<dbReference type="Pfam" id="PF16064">
    <property type="entry name" value="DUF4806"/>
    <property type="match status" value="1"/>
</dbReference>
<dbReference type="InterPro" id="IPR032071">
    <property type="entry name" value="DUF4806"/>
</dbReference>
<feature type="compositionally biased region" description="Low complexity" evidence="1">
    <location>
        <begin position="331"/>
        <end position="352"/>
    </location>
</feature>
<accession>A0A164TI62</accession>
<feature type="compositionally biased region" description="Basic residues" evidence="1">
    <location>
        <begin position="127"/>
        <end position="143"/>
    </location>
</feature>
<feature type="compositionally biased region" description="Polar residues" evidence="1">
    <location>
        <begin position="144"/>
        <end position="155"/>
    </location>
</feature>
<feature type="compositionally biased region" description="Polar residues" evidence="1">
    <location>
        <begin position="167"/>
        <end position="178"/>
    </location>
</feature>
<feature type="region of interest" description="Disordered" evidence="1">
    <location>
        <begin position="324"/>
        <end position="358"/>
    </location>
</feature>
<keyword evidence="5" id="KW-1185">Reference proteome</keyword>
<evidence type="ECO:0000256" key="2">
    <source>
        <dbReference type="SAM" id="Phobius"/>
    </source>
</evidence>
<dbReference type="EMBL" id="LRGB01001790">
    <property type="protein sequence ID" value="KZS10478.1"/>
    <property type="molecule type" value="Genomic_DNA"/>
</dbReference>
<dbReference type="OrthoDB" id="6391983at2759"/>
<name>A0A164TI62_9CRUS</name>
<keyword evidence="2" id="KW-0472">Membrane</keyword>
<dbReference type="PANTHER" id="PTHR34153">
    <property type="entry name" value="SI:CH211-262H13.3-RELATED-RELATED"/>
    <property type="match status" value="1"/>
</dbReference>
<protein>
    <recommendedName>
        <fullName evidence="3">DUF4806 domain-containing protein</fullName>
    </recommendedName>
</protein>
<feature type="transmembrane region" description="Helical" evidence="2">
    <location>
        <begin position="239"/>
        <end position="259"/>
    </location>
</feature>
<sequence>MSHLIVEVPKILSLIGNWLYVVAENWIQEDIFYLPNDSYSAPHKIQILKYGVPPDEETWQRYEDFQIIGIFDTYQEARTSLPRVQTSLPILNQDNSGRGKRVPKRKKLNIPGQSTTEIDSEEESLSHPKKSAPSKGKTIKKASHTNSAKGMTTSTLLPIPPRALLVSKQSSNPSTSTKKVIAAASTSKRGSSSSDKRLSSNAVKIRRLLLICKFNSRFSLVIPTTHMEPTSSVIIKNTFLSSTSFSTLVYIFFFILFIVNISENMHPQFNYNGGHYNWGMQQPYWNYNSHLMNSSYQTPSTVPEFPSQQNIGAITSYSPKESHHLQLHAESSSGPSTSRDSSSYYATDSPSSLPIPKKVNHDKKKYFSDLAKINEKLSMIDKKINPVDKCIEEINEGIASLPLKNLEELEAFEKMLKKDENLKKLIVRKIRLLGKKNSKNLEGDYVQRAWRTVFEDSLSKDVNWLGRRDKRVNGGMGKKGIHSCRITELVRVGIISNSKFKDLEKEVFVAETKSYLHNAKGRFVAEQAKLAVEDNSSDSN</sequence>
<feature type="domain" description="DUF4806" evidence="3">
    <location>
        <begin position="401"/>
        <end position="471"/>
    </location>
</feature>
<feature type="compositionally biased region" description="Low complexity" evidence="1">
    <location>
        <begin position="182"/>
        <end position="193"/>
    </location>
</feature>
<organism evidence="4 5">
    <name type="scientific">Daphnia magna</name>
    <dbReference type="NCBI Taxonomy" id="35525"/>
    <lineage>
        <taxon>Eukaryota</taxon>
        <taxon>Metazoa</taxon>
        <taxon>Ecdysozoa</taxon>
        <taxon>Arthropoda</taxon>
        <taxon>Crustacea</taxon>
        <taxon>Branchiopoda</taxon>
        <taxon>Diplostraca</taxon>
        <taxon>Cladocera</taxon>
        <taxon>Anomopoda</taxon>
        <taxon>Daphniidae</taxon>
        <taxon>Daphnia</taxon>
    </lineage>
</organism>
<keyword evidence="2" id="KW-0812">Transmembrane</keyword>
<feature type="region of interest" description="Disordered" evidence="1">
    <location>
        <begin position="89"/>
        <end position="155"/>
    </location>
</feature>
<evidence type="ECO:0000313" key="5">
    <source>
        <dbReference type="Proteomes" id="UP000076858"/>
    </source>
</evidence>
<evidence type="ECO:0000313" key="4">
    <source>
        <dbReference type="EMBL" id="KZS10478.1"/>
    </source>
</evidence>
<evidence type="ECO:0000259" key="3">
    <source>
        <dbReference type="Pfam" id="PF16064"/>
    </source>
</evidence>
<dbReference type="AlphaFoldDB" id="A0A164TI62"/>